<organism evidence="1 2">
    <name type="scientific">Gigaspora margarita</name>
    <dbReference type="NCBI Taxonomy" id="4874"/>
    <lineage>
        <taxon>Eukaryota</taxon>
        <taxon>Fungi</taxon>
        <taxon>Fungi incertae sedis</taxon>
        <taxon>Mucoromycota</taxon>
        <taxon>Glomeromycotina</taxon>
        <taxon>Glomeromycetes</taxon>
        <taxon>Diversisporales</taxon>
        <taxon>Gigasporaceae</taxon>
        <taxon>Gigaspora</taxon>
    </lineage>
</organism>
<evidence type="ECO:0000313" key="1">
    <source>
        <dbReference type="EMBL" id="CAG8618802.1"/>
    </source>
</evidence>
<comment type="caution">
    <text evidence="1">The sequence shown here is derived from an EMBL/GenBank/DDBJ whole genome shotgun (WGS) entry which is preliminary data.</text>
</comment>
<accession>A0ABN7UKE7</accession>
<gene>
    <name evidence="1" type="ORF">GMARGA_LOCUS7734</name>
</gene>
<name>A0ABN7UKE7_GIGMA</name>
<sequence>MSFVANANDGWFDCGVYSLLGVPDMYTTWKPDPVGPDGSTIEFFVSQTLTDRSTISTQLFFAFTDESGTLIGHAVHPVDENITVVQDTYNVVVPKYLPPVYTVTVVIKDYNRLRHCVSFKRASRSPH</sequence>
<keyword evidence="2" id="KW-1185">Reference proteome</keyword>
<reference evidence="1 2" key="1">
    <citation type="submission" date="2021-06" db="EMBL/GenBank/DDBJ databases">
        <authorList>
            <person name="Kallberg Y."/>
            <person name="Tangrot J."/>
            <person name="Rosling A."/>
        </authorList>
    </citation>
    <scope>NUCLEOTIDE SEQUENCE [LARGE SCALE GENOMIC DNA]</scope>
    <source>
        <strain evidence="1 2">120-4 pot B 10/14</strain>
    </source>
</reference>
<protein>
    <submittedName>
        <fullName evidence="1">12215_t:CDS:1</fullName>
    </submittedName>
</protein>
<proteinExistence type="predicted"/>
<evidence type="ECO:0000313" key="2">
    <source>
        <dbReference type="Proteomes" id="UP000789901"/>
    </source>
</evidence>
<dbReference type="EMBL" id="CAJVQB010003826">
    <property type="protein sequence ID" value="CAG8618802.1"/>
    <property type="molecule type" value="Genomic_DNA"/>
</dbReference>
<dbReference type="Proteomes" id="UP000789901">
    <property type="component" value="Unassembled WGS sequence"/>
</dbReference>